<evidence type="ECO:0000313" key="3">
    <source>
        <dbReference type="Proteomes" id="UP001176960"/>
    </source>
</evidence>
<organism evidence="2 3">
    <name type="scientific">Brytella acorum</name>
    <dbReference type="NCBI Taxonomy" id="2959299"/>
    <lineage>
        <taxon>Bacteria</taxon>
        <taxon>Pseudomonadati</taxon>
        <taxon>Pseudomonadota</taxon>
        <taxon>Alphaproteobacteria</taxon>
        <taxon>Acetobacterales</taxon>
        <taxon>Acetobacteraceae</taxon>
        <taxon>Brytella</taxon>
    </lineage>
</organism>
<gene>
    <name evidence="2" type="ORF">LMG32879_002639</name>
</gene>
<comment type="caution">
    <text evidence="2">The sequence shown here is derived from an EMBL/GenBank/DDBJ whole genome shotgun (WGS) entry which is preliminary data.</text>
</comment>
<dbReference type="SUPFAM" id="SSF46689">
    <property type="entry name" value="Homeodomain-like"/>
    <property type="match status" value="1"/>
</dbReference>
<accession>A0AA35XYX7</accession>
<dbReference type="InterPro" id="IPR009057">
    <property type="entry name" value="Homeodomain-like_sf"/>
</dbReference>
<protein>
    <submittedName>
        <fullName evidence="2">TniQ family protein</fullName>
    </submittedName>
</protein>
<evidence type="ECO:0000313" key="2">
    <source>
        <dbReference type="EMBL" id="CAI9121786.1"/>
    </source>
</evidence>
<name>A0AA35XYX7_9PROT</name>
<proteinExistence type="predicted"/>
<dbReference type="Proteomes" id="UP001176960">
    <property type="component" value="Unassembled WGS sequence"/>
</dbReference>
<dbReference type="AlphaFoldDB" id="A0AA35XYX7"/>
<evidence type="ECO:0000259" key="1">
    <source>
        <dbReference type="Pfam" id="PF06527"/>
    </source>
</evidence>
<dbReference type="Pfam" id="PF06527">
    <property type="entry name" value="TniQ"/>
    <property type="match status" value="1"/>
</dbReference>
<dbReference type="RefSeq" id="WP_289843740.1">
    <property type="nucleotide sequence ID" value="NZ_CATKSH010000023.1"/>
</dbReference>
<feature type="domain" description="TniQ" evidence="1">
    <location>
        <begin position="33"/>
        <end position="168"/>
    </location>
</feature>
<dbReference type="EMBL" id="CATKSH010000023">
    <property type="protein sequence ID" value="CAI9121786.1"/>
    <property type="molecule type" value="Genomic_DNA"/>
</dbReference>
<reference evidence="2" key="1">
    <citation type="submission" date="2023-03" db="EMBL/GenBank/DDBJ databases">
        <authorList>
            <person name="Cleenwerck I."/>
        </authorList>
    </citation>
    <scope>NUCLEOTIDE SEQUENCE</scope>
    <source>
        <strain evidence="2">LMG 32879</strain>
    </source>
</reference>
<keyword evidence="3" id="KW-1185">Reference proteome</keyword>
<dbReference type="InterPro" id="IPR009492">
    <property type="entry name" value="TniQ"/>
</dbReference>
<sequence>MPWSEKDLFEVELFEPAAEETAAPQRPMLPGTTNPLPDEALASWLLRYAEPFMVTPENLLTQGRDIELETGDDWSRRPHPALIERIAQATGIDPMVVANLTLWSGDQSVDDLRDRFSALRFRATSTVSRRKRRIAVCPHCLAEDTTPYVRREWIVGWATVCQNHAAVLIGNCPECGYRLRMPALSSRDDFAPDRCPRCAFRLGAASPREAHDAAIALHRQFKAAHDSKIFLLPGGEKLPWRVALVLFDVLLGTIWIDTKPVMRRRLFERIEGEFGRGALGPAPIGSYEGLLILAWILLGWPDRVRTTIAIMQGPRPRRQMERWRHLDETTREMLLNLLLAIWPDQKPADDRGWWRGWIDNLPQTGNELRSHAAADRFPHRRARLMALADVRDGMPVELAAQAAGILPNTLYTWLRRGAADGLEAALDRQRGMLNQAQAIEITQWIAEAPTNQPRWRSNRVKNEVFRRYGLEISLNAARRLLRIHGPWVRRRIRSPHRGSRTDARVHD</sequence>